<dbReference type="Proteomes" id="UP000221222">
    <property type="component" value="Unassembled WGS sequence"/>
</dbReference>
<dbReference type="InterPro" id="IPR024370">
    <property type="entry name" value="PBP_domain"/>
</dbReference>
<dbReference type="Proteomes" id="UP000262712">
    <property type="component" value="Chromosome"/>
</dbReference>
<dbReference type="KEGG" id="amol:AMOL_0204"/>
<dbReference type="RefSeq" id="WP_099343415.1">
    <property type="nucleotide sequence ID" value="NZ_CP032098.1"/>
</dbReference>
<protein>
    <submittedName>
        <fullName evidence="3 4">Phosphate-binding protein</fullName>
    </submittedName>
</protein>
<gene>
    <name evidence="3" type="primary">pstS</name>
    <name evidence="3" type="ORF">AMOL_0204</name>
    <name evidence="4" type="ORF">CPU12_12275</name>
</gene>
<dbReference type="Pfam" id="PF12849">
    <property type="entry name" value="PBP_like_2"/>
    <property type="match status" value="1"/>
</dbReference>
<proteinExistence type="predicted"/>
<feature type="domain" description="PBP" evidence="2">
    <location>
        <begin position="22"/>
        <end position="309"/>
    </location>
</feature>
<evidence type="ECO:0000313" key="3">
    <source>
        <dbReference type="EMBL" id="AXX91228.1"/>
    </source>
</evidence>
<sequence length="349" mass="39282">MTIKKASFTLLSSALITINLNARDQIKIVGSSTVYPFASAVAKKLDETTNYPIPIIISTGSGEGYKLFCKGNNLNTPDIINASRRMKKEEFRICEKNGITNITEAIIGFDGIIFAQSNENKPFSITTKQLALAIAAEVPNKNDKLIKNPYKRWSQVHPSLPNREILIYGPPKSSGTRDTFEDIILKATFKNMNSYISLYNKDKNRYKAYKEYHKIRQDGVYISSGEDDNIIVEKLIKMKNAFGIFGYSFLAKNKDKLIGTKIDGIMPTSKTISSGEYPISRSLYFYIKNSHEKDVPAMKKYIELFMSDKMTGGKGILNKIGLITLPKNKRESVKVSVKKRVKVSIDILK</sequence>
<dbReference type="EMBL" id="CP032098">
    <property type="protein sequence ID" value="AXX91228.1"/>
    <property type="molecule type" value="Genomic_DNA"/>
</dbReference>
<evidence type="ECO:0000313" key="6">
    <source>
        <dbReference type="Proteomes" id="UP000262712"/>
    </source>
</evidence>
<name>A0A2G1DF30_9BACT</name>
<dbReference type="PANTHER" id="PTHR30570">
    <property type="entry name" value="PERIPLASMIC PHOSPHATE BINDING COMPONENT OF PHOSPHATE ABC TRANSPORTER"/>
    <property type="match status" value="1"/>
</dbReference>
<reference evidence="3 6" key="2">
    <citation type="submission" date="2018-08" db="EMBL/GenBank/DDBJ databases">
        <title>Complete genome of the Arcobacter molluscorum type strain LMG 25693.</title>
        <authorList>
            <person name="Miller W.G."/>
            <person name="Yee E."/>
            <person name="Bono J.L."/>
        </authorList>
    </citation>
    <scope>NUCLEOTIDE SEQUENCE [LARGE SCALE GENOMIC DNA]</scope>
    <source>
        <strain evidence="3 6">CECT 7696</strain>
    </source>
</reference>
<dbReference type="PANTHER" id="PTHR30570:SF1">
    <property type="entry name" value="PHOSPHATE-BINDING PROTEIN PSTS"/>
    <property type="match status" value="1"/>
</dbReference>
<reference evidence="4 5" key="1">
    <citation type="submission" date="2017-09" db="EMBL/GenBank/DDBJ databases">
        <title>Arcobacter canalis sp. nov., a new species isolated from a water canal contaminated with urban sewage.</title>
        <authorList>
            <person name="Perez-Cataluna A."/>
            <person name="Salas-Masso N."/>
            <person name="Figueras M.J."/>
        </authorList>
    </citation>
    <scope>NUCLEOTIDE SEQUENCE [LARGE SCALE GENOMIC DNA]</scope>
    <source>
        <strain evidence="4 5">F98-3</strain>
    </source>
</reference>
<accession>A0A2G1DF30</accession>
<evidence type="ECO:0000313" key="4">
    <source>
        <dbReference type="EMBL" id="PHO17095.1"/>
    </source>
</evidence>
<dbReference type="Gene3D" id="3.40.190.10">
    <property type="entry name" value="Periplasmic binding protein-like II"/>
    <property type="match status" value="2"/>
</dbReference>
<keyword evidence="1" id="KW-0732">Signal</keyword>
<dbReference type="SUPFAM" id="SSF53850">
    <property type="entry name" value="Periplasmic binding protein-like II"/>
    <property type="match status" value="1"/>
</dbReference>
<evidence type="ECO:0000313" key="5">
    <source>
        <dbReference type="Proteomes" id="UP000221222"/>
    </source>
</evidence>
<organism evidence="4 5">
    <name type="scientific">Malaciobacter molluscorum LMG 25693</name>
    <dbReference type="NCBI Taxonomy" id="870501"/>
    <lineage>
        <taxon>Bacteria</taxon>
        <taxon>Pseudomonadati</taxon>
        <taxon>Campylobacterota</taxon>
        <taxon>Epsilonproteobacteria</taxon>
        <taxon>Campylobacterales</taxon>
        <taxon>Arcobacteraceae</taxon>
        <taxon>Malaciobacter</taxon>
    </lineage>
</organism>
<keyword evidence="5" id="KW-1185">Reference proteome</keyword>
<dbReference type="AlphaFoldDB" id="A0A2G1DF30"/>
<evidence type="ECO:0000256" key="1">
    <source>
        <dbReference type="ARBA" id="ARBA00022729"/>
    </source>
</evidence>
<evidence type="ECO:0000259" key="2">
    <source>
        <dbReference type="Pfam" id="PF12849"/>
    </source>
</evidence>
<dbReference type="EMBL" id="NXFY01000024">
    <property type="protein sequence ID" value="PHO17095.1"/>
    <property type="molecule type" value="Genomic_DNA"/>
</dbReference>
<dbReference type="InterPro" id="IPR050811">
    <property type="entry name" value="Phosphate_ABC_transporter"/>
</dbReference>